<dbReference type="InterPro" id="IPR013083">
    <property type="entry name" value="Znf_RING/FYVE/PHD"/>
</dbReference>
<evidence type="ECO:0000256" key="14">
    <source>
        <dbReference type="ARBA" id="ARBA00022833"/>
    </source>
</evidence>
<dbReference type="GO" id="GO:0008270">
    <property type="term" value="F:zinc ion binding"/>
    <property type="evidence" value="ECO:0007669"/>
    <property type="project" value="UniProtKB-KW"/>
</dbReference>
<evidence type="ECO:0000256" key="18">
    <source>
        <dbReference type="ARBA" id="ARBA00023136"/>
    </source>
</evidence>
<dbReference type="SMART" id="SM00184">
    <property type="entry name" value="RING"/>
    <property type="match status" value="2"/>
</dbReference>
<proteinExistence type="inferred from homology"/>
<evidence type="ECO:0000256" key="19">
    <source>
        <dbReference type="ARBA" id="ARBA00038342"/>
    </source>
</evidence>
<dbReference type="GO" id="GO:0061630">
    <property type="term" value="F:ubiquitin protein ligase activity"/>
    <property type="evidence" value="ECO:0007669"/>
    <property type="project" value="UniProtKB-EC"/>
</dbReference>
<comment type="pathway">
    <text evidence="4">Protein modification; protein ubiquitination.</text>
</comment>
<evidence type="ECO:0000256" key="7">
    <source>
        <dbReference type="ARBA" id="ARBA00022679"/>
    </source>
</evidence>
<evidence type="ECO:0000256" key="22">
    <source>
        <dbReference type="ARBA" id="ARBA00069720"/>
    </source>
</evidence>
<comment type="similarity">
    <text evidence="19">Belongs to the RBR family. RNF144 subfamily.</text>
</comment>
<keyword evidence="7" id="KW-0808">Transferase</keyword>
<dbReference type="GO" id="GO:0016567">
    <property type="term" value="P:protein ubiquitination"/>
    <property type="evidence" value="ECO:0007669"/>
    <property type="project" value="InterPro"/>
</dbReference>
<evidence type="ECO:0000256" key="5">
    <source>
        <dbReference type="ARBA" id="ARBA00012251"/>
    </source>
</evidence>
<dbReference type="PROSITE" id="PS00518">
    <property type="entry name" value="ZF_RING_1"/>
    <property type="match status" value="1"/>
</dbReference>
<dbReference type="GO" id="GO:0006915">
    <property type="term" value="P:apoptotic process"/>
    <property type="evidence" value="ECO:0007669"/>
    <property type="project" value="UniProtKB-KW"/>
</dbReference>
<evidence type="ECO:0000256" key="17">
    <source>
        <dbReference type="ARBA" id="ARBA00023128"/>
    </source>
</evidence>
<keyword evidence="11" id="KW-0677">Repeat</keyword>
<dbReference type="GO" id="GO:0031966">
    <property type="term" value="C:mitochondrial membrane"/>
    <property type="evidence" value="ECO:0007669"/>
    <property type="project" value="UniProtKB-SubCell"/>
</dbReference>
<keyword evidence="12 24" id="KW-0863">Zinc-finger</keyword>
<name>A0A6P4ZCF1_BRABE</name>
<reference evidence="29" key="1">
    <citation type="submission" date="2025-08" db="UniProtKB">
        <authorList>
            <consortium name="RefSeq"/>
        </authorList>
    </citation>
    <scope>IDENTIFICATION</scope>
    <source>
        <tissue evidence="29">Gonad</tissue>
    </source>
</reference>
<gene>
    <name evidence="29" type="primary">LOC109480980</name>
</gene>
<evidence type="ECO:0000259" key="27">
    <source>
        <dbReference type="PROSITE" id="PS51873"/>
    </source>
</evidence>
<dbReference type="EC" id="2.3.2.31" evidence="5"/>
<feature type="domain" description="RING-type" evidence="26">
    <location>
        <begin position="18"/>
        <end position="64"/>
    </location>
</feature>
<organism evidence="28 29">
    <name type="scientific">Branchiostoma belcheri</name>
    <name type="common">Amphioxus</name>
    <dbReference type="NCBI Taxonomy" id="7741"/>
    <lineage>
        <taxon>Eukaryota</taxon>
        <taxon>Metazoa</taxon>
        <taxon>Chordata</taxon>
        <taxon>Cephalochordata</taxon>
        <taxon>Leptocardii</taxon>
        <taxon>Amphioxiformes</taxon>
        <taxon>Branchiostomatidae</taxon>
        <taxon>Branchiostoma</taxon>
    </lineage>
</organism>
<evidence type="ECO:0000256" key="21">
    <source>
        <dbReference type="ARBA" id="ARBA00061765"/>
    </source>
</evidence>
<feature type="transmembrane region" description="Helical" evidence="25">
    <location>
        <begin position="248"/>
        <end position="270"/>
    </location>
</feature>
<dbReference type="PROSITE" id="PS50089">
    <property type="entry name" value="ZF_RING_2"/>
    <property type="match status" value="1"/>
</dbReference>
<comment type="catalytic activity">
    <reaction evidence="1">
        <text>[E2 ubiquitin-conjugating enzyme]-S-ubiquitinyl-L-cysteine + [acceptor protein]-L-lysine = [E2 ubiquitin-conjugating enzyme]-L-cysteine + [acceptor protein]-N(6)-ubiquitinyl-L-lysine.</text>
        <dbReference type="EC" id="2.3.2.31"/>
    </reaction>
</comment>
<dbReference type="PROSITE" id="PS51873">
    <property type="entry name" value="TRIAD"/>
    <property type="match status" value="1"/>
</dbReference>
<evidence type="ECO:0000256" key="4">
    <source>
        <dbReference type="ARBA" id="ARBA00004906"/>
    </source>
</evidence>
<evidence type="ECO:0000256" key="6">
    <source>
        <dbReference type="ARBA" id="ARBA00022490"/>
    </source>
</evidence>
<keyword evidence="14" id="KW-0862">Zinc</keyword>
<comment type="subunit">
    <text evidence="21">Interacts with UBE2L3, UBE2L6 and LCMT2, as well as with BAX. Interacts with TBK1; this interaction inhibits TBK1 phosphorylation and 'Lys-63'-linked polyubiquitination.</text>
</comment>
<dbReference type="Pfam" id="PF22191">
    <property type="entry name" value="IBR_1"/>
    <property type="match status" value="1"/>
</dbReference>
<dbReference type="SMART" id="SM00647">
    <property type="entry name" value="IBR"/>
    <property type="match status" value="2"/>
</dbReference>
<evidence type="ECO:0000256" key="13">
    <source>
        <dbReference type="ARBA" id="ARBA00022786"/>
    </source>
</evidence>
<keyword evidence="16 25" id="KW-1133">Transmembrane helix</keyword>
<evidence type="ECO:0000256" key="16">
    <source>
        <dbReference type="ARBA" id="ARBA00022989"/>
    </source>
</evidence>
<evidence type="ECO:0000256" key="23">
    <source>
        <dbReference type="ARBA" id="ARBA00078867"/>
    </source>
</evidence>
<dbReference type="RefSeq" id="XP_019639005.1">
    <property type="nucleotide sequence ID" value="XM_019783446.1"/>
</dbReference>
<keyword evidence="9" id="KW-0053">Apoptosis</keyword>
<evidence type="ECO:0000256" key="24">
    <source>
        <dbReference type="PROSITE-ProRule" id="PRU00175"/>
    </source>
</evidence>
<evidence type="ECO:0000256" key="11">
    <source>
        <dbReference type="ARBA" id="ARBA00022737"/>
    </source>
</evidence>
<evidence type="ECO:0000256" key="10">
    <source>
        <dbReference type="ARBA" id="ARBA00022723"/>
    </source>
</evidence>
<keyword evidence="13" id="KW-0833">Ubl conjugation pathway</keyword>
<evidence type="ECO:0000313" key="29">
    <source>
        <dbReference type="RefSeq" id="XP_019639005.1"/>
    </source>
</evidence>
<dbReference type="PANTHER" id="PTHR11685">
    <property type="entry name" value="RBR FAMILY RING FINGER AND IBR DOMAIN-CONTAINING"/>
    <property type="match status" value="1"/>
</dbReference>
<evidence type="ECO:0000256" key="20">
    <source>
        <dbReference type="ARBA" id="ARBA00060040"/>
    </source>
</evidence>
<feature type="domain" description="RING-type" evidence="27">
    <location>
        <begin position="14"/>
        <end position="234"/>
    </location>
</feature>
<evidence type="ECO:0000256" key="3">
    <source>
        <dbReference type="ARBA" id="ARBA00004496"/>
    </source>
</evidence>
<dbReference type="Gene3D" id="1.20.120.1750">
    <property type="match status" value="1"/>
</dbReference>
<evidence type="ECO:0000256" key="8">
    <source>
        <dbReference type="ARBA" id="ARBA00022692"/>
    </source>
</evidence>
<evidence type="ECO:0000313" key="28">
    <source>
        <dbReference type="Proteomes" id="UP000515135"/>
    </source>
</evidence>
<keyword evidence="15" id="KW-0832">Ubl conjugation</keyword>
<evidence type="ECO:0000256" key="1">
    <source>
        <dbReference type="ARBA" id="ARBA00001798"/>
    </source>
</evidence>
<keyword evidence="6" id="KW-0963">Cytoplasm</keyword>
<dbReference type="CDD" id="cd20349">
    <property type="entry name" value="BRcat_RBR_RNF144"/>
    <property type="match status" value="1"/>
</dbReference>
<dbReference type="FunFam" id="1.20.120.1750:FF:000010">
    <property type="entry name" value="RBR-type E3 ubiquitin transferase"/>
    <property type="match status" value="1"/>
</dbReference>
<comment type="function">
    <text evidence="20">E3 ubiquitin-protein ligase which accepts ubiquitin from E2 ubiquitin-conjugating enzymes UBE2L3 and UBE2L6 in the form of a thioester and then directly transfers the ubiquitin to targeted substrates such as LCMT2, thereby promoting their degradation. Induces apoptosis via a p53/TP53-dependent but caspase-independent mechanism. Plays a crucial role in maintaining the genomic stability by controlling the degradation of multiple proteins involved in mitotic progression and DNA damage. Regulates epithelial homeostasis by mediating degradation of CDKN1A and isoform 2 of TP63. Plays a regulatory role in innate immunity by negatively regulating IRF3 activation and IFN-beta production. Mechanistically, inhibits TBK1 phosphorylation and 'Lys-63'-linked polyubiquitination independently of its E3 ligase activity. Alternatively, promotes 'Lys-27' and 'Lys-33'-linked ubiquitination of IFIH1/MDA5, promoting selective autophagic degradation of IFIH1/MDA5 to inhibit antiviral response.</text>
</comment>
<dbReference type="CDD" id="cd20352">
    <property type="entry name" value="Rcat_RBR_RNF144"/>
    <property type="match status" value="1"/>
</dbReference>
<keyword evidence="8 25" id="KW-0812">Transmembrane</keyword>
<evidence type="ECO:0000256" key="12">
    <source>
        <dbReference type="ARBA" id="ARBA00022771"/>
    </source>
</evidence>
<comment type="subcellular location">
    <subcellularLocation>
        <location evidence="3">Cytoplasm</location>
    </subcellularLocation>
    <subcellularLocation>
        <location evidence="2">Mitochondrion membrane</location>
        <topology evidence="2">Single-pass membrane protein</topology>
    </subcellularLocation>
</comment>
<dbReference type="InterPro" id="IPR031127">
    <property type="entry name" value="E3_UB_ligase_RBR"/>
</dbReference>
<dbReference type="Gene3D" id="3.30.40.10">
    <property type="entry name" value="Zinc/RING finger domain, C3HC4 (zinc finger)"/>
    <property type="match status" value="1"/>
</dbReference>
<dbReference type="Pfam" id="PF01485">
    <property type="entry name" value="IBR"/>
    <property type="match status" value="1"/>
</dbReference>
<dbReference type="FunFam" id="3.30.40.10:FF:000051">
    <property type="entry name" value="RBR-type E3 ubiquitin transferase"/>
    <property type="match status" value="1"/>
</dbReference>
<protein>
    <recommendedName>
        <fullName evidence="22">E3 ubiquitin-protein ligase RNF144B</fullName>
        <ecNumber evidence="5">2.3.2.31</ecNumber>
    </recommendedName>
    <alternativeName>
        <fullName evidence="23">RING finger protein 144B</fullName>
    </alternativeName>
</protein>
<dbReference type="OrthoDB" id="10009520at2759"/>
<dbReference type="AlphaFoldDB" id="A0A6P4ZCF1"/>
<keyword evidence="28" id="KW-1185">Reference proteome</keyword>
<dbReference type="GeneID" id="109480980"/>
<accession>A0A6P4ZCF1</accession>
<sequence length="299" mass="33425">MAVSNREGDLSIDPAVSCKLCLTEQTLSDMFELKQCGCSFCTACMKQYIQVMVREGTVLALTCPDASCPKQGTLEAFEVQKLVDQKLYDRYCKLKFEQEVDLDPRRTWCPQAGCETICHVCSRDPYQASPVKCPKCGLNFCSRCKLKWHTDLSCDEFVKSGAGSSLDLGIPFQADEDAIVKRCPHCHLPIERDEGCAQMMCKRCRHVFCWYCLASLDDDFLLRHYDKGPCRKKLGHSRASVIWYRTQVVGLFAGFGILLLVASPFLLLAAPCLLCGKCVTSKACKSCCSDEVPDNNVEL</sequence>
<evidence type="ECO:0000256" key="9">
    <source>
        <dbReference type="ARBA" id="ARBA00022703"/>
    </source>
</evidence>
<dbReference type="KEGG" id="bbel:109480980"/>
<evidence type="ECO:0000256" key="25">
    <source>
        <dbReference type="SAM" id="Phobius"/>
    </source>
</evidence>
<dbReference type="SUPFAM" id="SSF57850">
    <property type="entry name" value="RING/U-box"/>
    <property type="match status" value="3"/>
</dbReference>
<dbReference type="InterPro" id="IPR001841">
    <property type="entry name" value="Znf_RING"/>
</dbReference>
<dbReference type="Proteomes" id="UP000515135">
    <property type="component" value="Unplaced"/>
</dbReference>
<evidence type="ECO:0000256" key="15">
    <source>
        <dbReference type="ARBA" id="ARBA00022843"/>
    </source>
</evidence>
<dbReference type="CDD" id="cd16632">
    <property type="entry name" value="mRING-HC-C4C4_RBR_RNF144"/>
    <property type="match status" value="1"/>
</dbReference>
<keyword evidence="17" id="KW-0496">Mitochondrion</keyword>
<evidence type="ECO:0000256" key="2">
    <source>
        <dbReference type="ARBA" id="ARBA00004304"/>
    </source>
</evidence>
<dbReference type="InterPro" id="IPR017907">
    <property type="entry name" value="Znf_RING_CS"/>
</dbReference>
<keyword evidence="10" id="KW-0479">Metal-binding</keyword>
<keyword evidence="18 25" id="KW-0472">Membrane</keyword>
<dbReference type="InterPro" id="IPR044066">
    <property type="entry name" value="TRIAD_supradom"/>
</dbReference>
<evidence type="ECO:0000259" key="26">
    <source>
        <dbReference type="PROSITE" id="PS50089"/>
    </source>
</evidence>
<dbReference type="InterPro" id="IPR002867">
    <property type="entry name" value="IBR_dom"/>
</dbReference>